<keyword evidence="2" id="KW-1185">Reference proteome</keyword>
<sequence length="158" mass="17985">MKNVKEVVRKALLNNGTKDDMYKDIVAEFGCSRHAAKVLLHSFIWECSEAYMVHAAFSESHFQADKNLLARYDLRENKVTLPLVIGNIYDVMCFESKTVIGSGVVTEVYSDDAYLIRFKDCVKEKSHLENTQWLVSKDNLISPNSNNAFGIPAYEVLR</sequence>
<protein>
    <submittedName>
        <fullName evidence="1">Uncharacterized protein</fullName>
    </submittedName>
</protein>
<evidence type="ECO:0000313" key="2">
    <source>
        <dbReference type="Proteomes" id="UP000223172"/>
    </source>
</evidence>
<dbReference type="Proteomes" id="UP000223172">
    <property type="component" value="Segment"/>
</dbReference>
<reference evidence="1 2" key="1">
    <citation type="journal article" date="2015" name="Genome Announc.">
        <title>Complete Genome Sequence of Citrobacter freundii Myophage Mordin.</title>
        <authorList>
            <person name="Guan J."/>
            <person name="Snowden J.D."/>
            <person name="Cahill J.L."/>
            <person name="Rasche E.S."/>
            <person name="Kuty Everett G.F."/>
        </authorList>
    </citation>
    <scope>NUCLEOTIDE SEQUENCE [LARGE SCALE GENOMIC DNA]</scope>
</reference>
<name>A0A0K2CN02_9CAUD</name>
<gene>
    <name evidence="1" type="ORF">Mordin_106</name>
</gene>
<dbReference type="EMBL" id="KT363872">
    <property type="protein sequence ID" value="ALA06922.1"/>
    <property type="molecule type" value="Genomic_DNA"/>
</dbReference>
<organism evidence="1 2">
    <name type="scientific">Citrobacter phage Mordin</name>
    <dbReference type="NCBI Taxonomy" id="1701846"/>
    <lineage>
        <taxon>Viruses</taxon>
        <taxon>Duplodnaviria</taxon>
        <taxon>Heunggongvirae</taxon>
        <taxon>Uroviricota</taxon>
        <taxon>Caudoviricetes</taxon>
        <taxon>Andersonviridae</taxon>
        <taxon>Ounavirinae</taxon>
        <taxon>Mooglevirus</taxon>
        <taxon>Mooglevirus mordin</taxon>
    </lineage>
</organism>
<proteinExistence type="predicted"/>
<evidence type="ECO:0000313" key="1">
    <source>
        <dbReference type="EMBL" id="ALA06922.1"/>
    </source>
</evidence>
<accession>A0A0K2CN02</accession>